<evidence type="ECO:0000313" key="9">
    <source>
        <dbReference type="EMBL" id="KAH6820695.1"/>
    </source>
</evidence>
<dbReference type="PROSITE" id="PS51767">
    <property type="entry name" value="PEPTIDASE_A1"/>
    <property type="match status" value="1"/>
</dbReference>
<keyword evidence="4" id="KW-0064">Aspartyl protease</keyword>
<evidence type="ECO:0000313" key="10">
    <source>
        <dbReference type="Proteomes" id="UP001190926"/>
    </source>
</evidence>
<accession>A0AAD4IT04</accession>
<keyword evidence="5" id="KW-0378">Hydrolase</keyword>
<dbReference type="InterPro" id="IPR021109">
    <property type="entry name" value="Peptidase_aspartic_dom_sf"/>
</dbReference>
<organism evidence="9 10">
    <name type="scientific">Perilla frutescens var. hirtella</name>
    <name type="common">Perilla citriodora</name>
    <name type="synonym">Perilla setoyensis</name>
    <dbReference type="NCBI Taxonomy" id="608512"/>
    <lineage>
        <taxon>Eukaryota</taxon>
        <taxon>Viridiplantae</taxon>
        <taxon>Streptophyta</taxon>
        <taxon>Embryophyta</taxon>
        <taxon>Tracheophyta</taxon>
        <taxon>Spermatophyta</taxon>
        <taxon>Magnoliopsida</taxon>
        <taxon>eudicotyledons</taxon>
        <taxon>Gunneridae</taxon>
        <taxon>Pentapetalae</taxon>
        <taxon>asterids</taxon>
        <taxon>lamiids</taxon>
        <taxon>Lamiales</taxon>
        <taxon>Lamiaceae</taxon>
        <taxon>Nepetoideae</taxon>
        <taxon>Elsholtzieae</taxon>
        <taxon>Perilla</taxon>
    </lineage>
</organism>
<comment type="caution">
    <text evidence="9">The sequence shown here is derived from an EMBL/GenBank/DDBJ whole genome shotgun (WGS) entry which is preliminary data.</text>
</comment>
<reference evidence="9 10" key="1">
    <citation type="journal article" date="2021" name="Nat. Commun.">
        <title>Incipient diploidization of the medicinal plant Perilla within 10,000 years.</title>
        <authorList>
            <person name="Zhang Y."/>
            <person name="Shen Q."/>
            <person name="Leng L."/>
            <person name="Zhang D."/>
            <person name="Chen S."/>
            <person name="Shi Y."/>
            <person name="Ning Z."/>
            <person name="Chen S."/>
        </authorList>
    </citation>
    <scope>NUCLEOTIDE SEQUENCE [LARGE SCALE GENOMIC DNA]</scope>
    <source>
        <strain evidence="10">cv. PC099</strain>
    </source>
</reference>
<gene>
    <name evidence="9" type="ORF">C2S53_003390</name>
</gene>
<evidence type="ECO:0000256" key="2">
    <source>
        <dbReference type="ARBA" id="ARBA00022670"/>
    </source>
</evidence>
<evidence type="ECO:0000256" key="3">
    <source>
        <dbReference type="ARBA" id="ARBA00022729"/>
    </source>
</evidence>
<keyword evidence="10" id="KW-1185">Reference proteome</keyword>
<feature type="active site" evidence="6">
    <location>
        <position position="336"/>
    </location>
</feature>
<dbReference type="PANTHER" id="PTHR13683">
    <property type="entry name" value="ASPARTYL PROTEASES"/>
    <property type="match status" value="1"/>
</dbReference>
<keyword evidence="2 9" id="KW-0645">Protease</keyword>
<feature type="domain" description="Peptidase A1" evidence="8">
    <location>
        <begin position="120"/>
        <end position="454"/>
    </location>
</feature>
<proteinExistence type="inferred from homology"/>
<protein>
    <submittedName>
        <fullName evidence="9">Eukaryotic aspartyl protease family protein</fullName>
    </submittedName>
</protein>
<dbReference type="Proteomes" id="UP001190926">
    <property type="component" value="Unassembled WGS sequence"/>
</dbReference>
<dbReference type="InterPro" id="IPR032861">
    <property type="entry name" value="TAXi_N"/>
</dbReference>
<evidence type="ECO:0000256" key="6">
    <source>
        <dbReference type="PIRSR" id="PIRSR601461-1"/>
    </source>
</evidence>
<keyword evidence="3" id="KW-0732">Signal</keyword>
<comment type="similarity">
    <text evidence="1">Belongs to the peptidase A1 family.</text>
</comment>
<dbReference type="InterPro" id="IPR001461">
    <property type="entry name" value="Aspartic_peptidase_A1"/>
</dbReference>
<dbReference type="EMBL" id="SDAM02003295">
    <property type="protein sequence ID" value="KAH6820695.1"/>
    <property type="molecule type" value="Genomic_DNA"/>
</dbReference>
<name>A0AAD4IT04_PERFH</name>
<feature type="active site" evidence="6">
    <location>
        <position position="138"/>
    </location>
</feature>
<feature type="region of interest" description="Disordered" evidence="7">
    <location>
        <begin position="32"/>
        <end position="51"/>
    </location>
</feature>
<dbReference type="SUPFAM" id="SSF50630">
    <property type="entry name" value="Acid proteases"/>
    <property type="match status" value="1"/>
</dbReference>
<dbReference type="InterPro" id="IPR032799">
    <property type="entry name" value="TAXi_C"/>
</dbReference>
<dbReference type="GO" id="GO:0004190">
    <property type="term" value="F:aspartic-type endopeptidase activity"/>
    <property type="evidence" value="ECO:0007669"/>
    <property type="project" value="UniProtKB-KW"/>
</dbReference>
<evidence type="ECO:0000259" key="8">
    <source>
        <dbReference type="PROSITE" id="PS51767"/>
    </source>
</evidence>
<evidence type="ECO:0000256" key="5">
    <source>
        <dbReference type="ARBA" id="ARBA00022801"/>
    </source>
</evidence>
<dbReference type="FunFam" id="2.40.70.10:FF:000016">
    <property type="entry name" value="Probable aspartic protease At2g35615"/>
    <property type="match status" value="1"/>
</dbReference>
<evidence type="ECO:0000256" key="4">
    <source>
        <dbReference type="ARBA" id="ARBA00022750"/>
    </source>
</evidence>
<evidence type="ECO:0000256" key="1">
    <source>
        <dbReference type="ARBA" id="ARBA00007447"/>
    </source>
</evidence>
<dbReference type="Pfam" id="PF14543">
    <property type="entry name" value="TAXi_N"/>
    <property type="match status" value="1"/>
</dbReference>
<evidence type="ECO:0000256" key="7">
    <source>
        <dbReference type="SAM" id="MobiDB-lite"/>
    </source>
</evidence>
<dbReference type="PANTHER" id="PTHR13683:SF274">
    <property type="entry name" value="PROTEIN ASPARTIC PROTEASE IN GUARD CELL 1"/>
    <property type="match status" value="1"/>
</dbReference>
<dbReference type="Gene3D" id="2.40.70.10">
    <property type="entry name" value="Acid Proteases"/>
    <property type="match status" value="2"/>
</dbReference>
<dbReference type="InterPro" id="IPR033121">
    <property type="entry name" value="PEPTIDASE_A1"/>
</dbReference>
<dbReference type="AlphaFoldDB" id="A0AAD4IT04"/>
<dbReference type="Pfam" id="PF14541">
    <property type="entry name" value="TAXi_C"/>
    <property type="match status" value="1"/>
</dbReference>
<sequence>MFIPSSTSSSSSSSDKHFQFLDVSGSLQHARQVVSRNSPHTTPTTIQQPQPPLIYSRSALPLSLISRSDDNYTSLTLSRLARDQAHVRSLLSRLSFSLSKHSNQLESPVISGLKQQSGEYFVRIGIGTPAAEFYMVMDTGSDVSWLQCRPCVQCYQQSDPIFNPSASSTYAPLSCLSRRCIALDFPACFAGRCGYQVIYGDASFTVGEFAAETISFGSNVSVPNVAIGCGHTNGGLFSGAAGLFGLGGGALSLPSQMKATSFSYCLVNRDSNASSTLDFNSTQPADSVEAPLLTNSFVDTYRYVGLSGISVGGEPVKFPSSLLEIGRDGRGGVIVDSGTTVSRLRKEVYFPVRDAFRNMSRNLSYAGEYLLFDTCYDLPSSLSEVRVPEMSFEFGGGKRLALPASNYMIPVESGSRKFCFAFAGTLGSLSIIGNVQQQGMRVTYDLANKYIAFSPNKC</sequence>
<dbReference type="GO" id="GO:0006508">
    <property type="term" value="P:proteolysis"/>
    <property type="evidence" value="ECO:0007669"/>
    <property type="project" value="UniProtKB-KW"/>
</dbReference>